<sequence>MMRKKGFELGFQETIWTFLQFLKRARHKEKTTVAPPCKIAVKITRKRAKSNEGTQESDSNEWPPLLRHKSNKELIATVTHSSLVFILPEIPPVPEGSIPQTDSPKRASDP</sequence>
<name>A0ABR0MCL9_GOSAR</name>
<evidence type="ECO:0000313" key="2">
    <source>
        <dbReference type="EMBL" id="KAK5770976.1"/>
    </source>
</evidence>
<evidence type="ECO:0000256" key="1">
    <source>
        <dbReference type="SAM" id="MobiDB-lite"/>
    </source>
</evidence>
<proteinExistence type="predicted"/>
<organism evidence="2 3">
    <name type="scientific">Gossypium arboreum</name>
    <name type="common">Tree cotton</name>
    <name type="synonym">Gossypium nanking</name>
    <dbReference type="NCBI Taxonomy" id="29729"/>
    <lineage>
        <taxon>Eukaryota</taxon>
        <taxon>Viridiplantae</taxon>
        <taxon>Streptophyta</taxon>
        <taxon>Embryophyta</taxon>
        <taxon>Tracheophyta</taxon>
        <taxon>Spermatophyta</taxon>
        <taxon>Magnoliopsida</taxon>
        <taxon>eudicotyledons</taxon>
        <taxon>Gunneridae</taxon>
        <taxon>Pentapetalae</taxon>
        <taxon>rosids</taxon>
        <taxon>malvids</taxon>
        <taxon>Malvales</taxon>
        <taxon>Malvaceae</taxon>
        <taxon>Malvoideae</taxon>
        <taxon>Gossypium</taxon>
    </lineage>
</organism>
<dbReference type="EMBL" id="JARKNE010000013">
    <property type="protein sequence ID" value="KAK5770976.1"/>
    <property type="molecule type" value="Genomic_DNA"/>
</dbReference>
<dbReference type="Proteomes" id="UP001358586">
    <property type="component" value="Chromosome 13"/>
</dbReference>
<accession>A0ABR0MCL9</accession>
<gene>
    <name evidence="2" type="ORF">PVK06_047143</name>
</gene>
<feature type="region of interest" description="Disordered" evidence="1">
    <location>
        <begin position="90"/>
        <end position="110"/>
    </location>
</feature>
<reference evidence="2 3" key="1">
    <citation type="submission" date="2023-03" db="EMBL/GenBank/DDBJ databases">
        <title>WGS of Gossypium arboreum.</title>
        <authorList>
            <person name="Yu D."/>
        </authorList>
    </citation>
    <scope>NUCLEOTIDE SEQUENCE [LARGE SCALE GENOMIC DNA]</scope>
    <source>
        <tissue evidence="2">Leaf</tissue>
    </source>
</reference>
<feature type="region of interest" description="Disordered" evidence="1">
    <location>
        <begin position="44"/>
        <end position="65"/>
    </location>
</feature>
<evidence type="ECO:0000313" key="3">
    <source>
        <dbReference type="Proteomes" id="UP001358586"/>
    </source>
</evidence>
<keyword evidence="3" id="KW-1185">Reference proteome</keyword>
<comment type="caution">
    <text evidence="2">The sequence shown here is derived from an EMBL/GenBank/DDBJ whole genome shotgun (WGS) entry which is preliminary data.</text>
</comment>
<protein>
    <submittedName>
        <fullName evidence="2">Uncharacterized protein</fullName>
    </submittedName>
</protein>